<protein>
    <submittedName>
        <fullName evidence="1">Uncharacterized protein</fullName>
    </submittedName>
</protein>
<reference evidence="1 2" key="1">
    <citation type="journal article" date="2017" name="ISME J.">
        <title>Potential for microbial H2 and metal transformations associated with novel bacteria and archaea in deep terrestrial subsurface sediments.</title>
        <authorList>
            <person name="Hernsdorf A.W."/>
            <person name="Amano Y."/>
            <person name="Miyakawa K."/>
            <person name="Ise K."/>
            <person name="Suzuki Y."/>
            <person name="Anantharaman K."/>
            <person name="Probst A."/>
            <person name="Burstein D."/>
            <person name="Thomas B.C."/>
            <person name="Banfield J.F."/>
        </authorList>
    </citation>
    <scope>NUCLEOTIDE SEQUENCE [LARGE SCALE GENOMIC DNA]</scope>
    <source>
        <strain evidence="1">HGW-Wallbacteria-1</strain>
    </source>
</reference>
<comment type="caution">
    <text evidence="1">The sequence shown here is derived from an EMBL/GenBank/DDBJ whole genome shotgun (WGS) entry which is preliminary data.</text>
</comment>
<gene>
    <name evidence="1" type="ORF">CVV64_13795</name>
</gene>
<dbReference type="EMBL" id="PGXC01000016">
    <property type="protein sequence ID" value="PKK89484.1"/>
    <property type="molecule type" value="Genomic_DNA"/>
</dbReference>
<accession>A0A2N1PMB3</accession>
<proteinExistence type="predicted"/>
<name>A0A2N1PMB3_9BACT</name>
<organism evidence="1 2">
    <name type="scientific">Candidatus Wallbacteria bacterium HGW-Wallbacteria-1</name>
    <dbReference type="NCBI Taxonomy" id="2013854"/>
    <lineage>
        <taxon>Bacteria</taxon>
        <taxon>Candidatus Walliibacteriota</taxon>
    </lineage>
</organism>
<evidence type="ECO:0000313" key="2">
    <source>
        <dbReference type="Proteomes" id="UP000233256"/>
    </source>
</evidence>
<sequence>MVRAMIPMMILTLVFMPGCDPTDGSKAGLFGGLLLGGAFTMYQVTANHSTATASTPEVGEQPVETLKGLAASFKARNVDEALLRFSPHVRESYRAILTDMKERLPLIADELTQGNPAMGFKGTHFCEVLVTRTEADGIISYPVTFMKEADGEWRIAGL</sequence>
<dbReference type="AlphaFoldDB" id="A0A2N1PMB3"/>
<evidence type="ECO:0000313" key="1">
    <source>
        <dbReference type="EMBL" id="PKK89484.1"/>
    </source>
</evidence>
<dbReference type="Proteomes" id="UP000233256">
    <property type="component" value="Unassembled WGS sequence"/>
</dbReference>